<dbReference type="PROSITE" id="PS50404">
    <property type="entry name" value="GST_NTER"/>
    <property type="match status" value="1"/>
</dbReference>
<comment type="similarity">
    <text evidence="1">Belongs to the GST superfamily.</text>
</comment>
<dbReference type="InterPro" id="IPR040079">
    <property type="entry name" value="Glutathione_S-Trfase"/>
</dbReference>
<reference evidence="7" key="1">
    <citation type="submission" date="2022-10" db="EMBL/GenBank/DDBJ databases">
        <title>Tapping the CABI collections for fungal endophytes: first genome assemblies for Collariella, Neodidymelliopsis, Ascochyta clinopodiicola, Didymella pomorum, Didymosphaeria variabile, Neocosmospora piperis and Neocucurbitaria cava.</title>
        <authorList>
            <person name="Hill R."/>
        </authorList>
    </citation>
    <scope>NUCLEOTIDE SEQUENCE</scope>
    <source>
        <strain evidence="7">IMI 355082</strain>
    </source>
</reference>
<dbReference type="InterPro" id="IPR010987">
    <property type="entry name" value="Glutathione-S-Trfase_C-like"/>
</dbReference>
<dbReference type="Pfam" id="PF13409">
    <property type="entry name" value="GST_N_2"/>
    <property type="match status" value="1"/>
</dbReference>
<comment type="catalytic activity">
    <reaction evidence="4">
        <text>RX + glutathione = an S-substituted glutathione + a halide anion + H(+)</text>
        <dbReference type="Rhea" id="RHEA:16437"/>
        <dbReference type="ChEBI" id="CHEBI:15378"/>
        <dbReference type="ChEBI" id="CHEBI:16042"/>
        <dbReference type="ChEBI" id="CHEBI:17792"/>
        <dbReference type="ChEBI" id="CHEBI:57925"/>
        <dbReference type="ChEBI" id="CHEBI:90779"/>
        <dbReference type="EC" id="2.5.1.18"/>
    </reaction>
</comment>
<organism evidence="7 8">
    <name type="scientific">Gnomoniopsis smithogilvyi</name>
    <dbReference type="NCBI Taxonomy" id="1191159"/>
    <lineage>
        <taxon>Eukaryota</taxon>
        <taxon>Fungi</taxon>
        <taxon>Dikarya</taxon>
        <taxon>Ascomycota</taxon>
        <taxon>Pezizomycotina</taxon>
        <taxon>Sordariomycetes</taxon>
        <taxon>Sordariomycetidae</taxon>
        <taxon>Diaporthales</taxon>
        <taxon>Gnomoniaceae</taxon>
        <taxon>Gnomoniopsis</taxon>
    </lineage>
</organism>
<dbReference type="InterPro" id="IPR036249">
    <property type="entry name" value="Thioredoxin-like_sf"/>
</dbReference>
<evidence type="ECO:0000259" key="5">
    <source>
        <dbReference type="PROSITE" id="PS50404"/>
    </source>
</evidence>
<comment type="caution">
    <text evidence="7">The sequence shown here is derived from an EMBL/GenBank/DDBJ whole genome shotgun (WGS) entry which is preliminary data.</text>
</comment>
<dbReference type="SFLD" id="SFLDS00019">
    <property type="entry name" value="Glutathione_Transferase_(cytos"/>
    <property type="match status" value="1"/>
</dbReference>
<evidence type="ECO:0000256" key="1">
    <source>
        <dbReference type="ARBA" id="ARBA00007409"/>
    </source>
</evidence>
<feature type="domain" description="GST C-terminal" evidence="6">
    <location>
        <begin position="113"/>
        <end position="243"/>
    </location>
</feature>
<dbReference type="OrthoDB" id="2789670at2759"/>
<dbReference type="Proteomes" id="UP001140453">
    <property type="component" value="Unassembled WGS sequence"/>
</dbReference>
<evidence type="ECO:0000313" key="8">
    <source>
        <dbReference type="Proteomes" id="UP001140453"/>
    </source>
</evidence>
<dbReference type="InterPro" id="IPR036282">
    <property type="entry name" value="Glutathione-S-Trfase_C_sf"/>
</dbReference>
<evidence type="ECO:0000256" key="3">
    <source>
        <dbReference type="ARBA" id="ARBA00022679"/>
    </source>
</evidence>
<dbReference type="EC" id="2.5.1.18" evidence="2"/>
<keyword evidence="8" id="KW-1185">Reference proteome</keyword>
<dbReference type="PROSITE" id="PS50405">
    <property type="entry name" value="GST_CTER"/>
    <property type="match status" value="1"/>
</dbReference>
<keyword evidence="3" id="KW-0808">Transferase</keyword>
<dbReference type="Gene3D" id="1.20.1050.130">
    <property type="match status" value="1"/>
</dbReference>
<dbReference type="Pfam" id="PF00043">
    <property type="entry name" value="GST_C"/>
    <property type="match status" value="1"/>
</dbReference>
<dbReference type="InterPro" id="IPR004046">
    <property type="entry name" value="GST_C"/>
</dbReference>
<dbReference type="AlphaFoldDB" id="A0A9W8YT58"/>
<dbReference type="InterPro" id="IPR004045">
    <property type="entry name" value="Glutathione_S-Trfase_N"/>
</dbReference>
<dbReference type="PANTHER" id="PTHR44051:SF20">
    <property type="entry name" value="GLUTATHIONE TRANSFERASE 1 (EUROFUNG)"/>
    <property type="match status" value="1"/>
</dbReference>
<name>A0A9W8YT58_9PEZI</name>
<proteinExistence type="inferred from homology"/>
<dbReference type="EMBL" id="JAPEVB010000003">
    <property type="protein sequence ID" value="KAJ4390998.1"/>
    <property type="molecule type" value="Genomic_DNA"/>
</dbReference>
<dbReference type="SUPFAM" id="SSF47616">
    <property type="entry name" value="GST C-terminal domain-like"/>
    <property type="match status" value="1"/>
</dbReference>
<evidence type="ECO:0000256" key="2">
    <source>
        <dbReference type="ARBA" id="ARBA00012452"/>
    </source>
</evidence>
<protein>
    <recommendedName>
        <fullName evidence="2">glutathione transferase</fullName>
        <ecNumber evidence="2">2.5.1.18</ecNumber>
    </recommendedName>
</protein>
<dbReference type="GO" id="GO:0004364">
    <property type="term" value="F:glutathione transferase activity"/>
    <property type="evidence" value="ECO:0007669"/>
    <property type="project" value="UniProtKB-EC"/>
</dbReference>
<evidence type="ECO:0000313" key="7">
    <source>
        <dbReference type="EMBL" id="KAJ4390998.1"/>
    </source>
</evidence>
<dbReference type="SFLD" id="SFLDG00358">
    <property type="entry name" value="Main_(cytGST)"/>
    <property type="match status" value="1"/>
</dbReference>
<evidence type="ECO:0000256" key="4">
    <source>
        <dbReference type="ARBA" id="ARBA00047960"/>
    </source>
</evidence>
<dbReference type="PANTHER" id="PTHR44051">
    <property type="entry name" value="GLUTATHIONE S-TRANSFERASE-RELATED"/>
    <property type="match status" value="1"/>
</dbReference>
<accession>A0A9W8YT58</accession>
<gene>
    <name evidence="7" type="ORF">N0V93_004597</name>
</gene>
<evidence type="ECO:0000259" key="6">
    <source>
        <dbReference type="PROSITE" id="PS50405"/>
    </source>
</evidence>
<sequence>MALVPAPANGEVVRGNPDFDGRVVLYIIQADQTNYINYIKPLILAEELQCPYVIAVIDTKDEWYRQIHPEKYVPALRDRDPDTQQKVIVFESTACLQYLAERFDDSGTWSGRNAQEKAAVMSWTAYQTAGIGATAKYWLYFLKGHPNRQNPEPPLTTVAKLHENVLKQWDILEERLSIPEQQFVALPDRPTIADLSYLPFSMPWMFTFLSADIDKWPNISSWSSEMVKRPAVQKILQRAPTFGHV</sequence>
<dbReference type="SUPFAM" id="SSF52833">
    <property type="entry name" value="Thioredoxin-like"/>
    <property type="match status" value="1"/>
</dbReference>
<feature type="domain" description="GST N-terminal" evidence="5">
    <location>
        <begin position="1"/>
        <end position="107"/>
    </location>
</feature>